<protein>
    <submittedName>
        <fullName evidence="2">(pine wood nematode) hypothetical protein</fullName>
    </submittedName>
</protein>
<evidence type="ECO:0000313" key="3">
    <source>
        <dbReference type="Proteomes" id="UP000659654"/>
    </source>
</evidence>
<sequence length="407" mass="45339">MRILLCVLIGGFFSTTVFSLECHSCLSYCKLKPNGELSEDCDCAGNSTCNGTTCFAKVEMFSVEETAIIQKGCASNLPYGTSGCHYAGAQESVHCYCDGEKCNTKEKFDNYKPKQLPIVQCCECSEPRGEKCPEDKCERTCRGNYCLIDFDGVEQGCGLGLPRLQNFLRIQNYSDLQGSQTCARYQATQSTIVHGCVCTSPTGFCNRVNASREYQLEKVVSRRVDDQNYCYSLHQKSRKAFDKEIFKKMEKTSRSDTCEGHYCFISMTTSELVVENTTEIDADGKGSYVGLSRPRYEILAGCLKVDDDNKVSLGCTTEYSENSGNPISKHCICESHLCNYYNLLVDEDNTTLRQVILDQSHDHDLVNSPSEAAGAVLTYDPSLRKTSGISQVSVHFMLIFTTYLALF</sequence>
<name>A0A7I8WH16_BURXY</name>
<gene>
    <name evidence="2" type="ORF">BXYJ_LOCUS7427</name>
</gene>
<dbReference type="PANTHER" id="PTHR37433">
    <property type="entry name" value="PROTEIN CBG25136-RELATED"/>
    <property type="match status" value="1"/>
</dbReference>
<keyword evidence="3" id="KW-1185">Reference proteome</keyword>
<feature type="signal peptide" evidence="1">
    <location>
        <begin position="1"/>
        <end position="19"/>
    </location>
</feature>
<dbReference type="OrthoDB" id="5843211at2759"/>
<reference evidence="2" key="1">
    <citation type="submission" date="2020-09" db="EMBL/GenBank/DDBJ databases">
        <authorList>
            <person name="Kikuchi T."/>
        </authorList>
    </citation>
    <scope>NUCLEOTIDE SEQUENCE</scope>
    <source>
        <strain evidence="2">Ka4C1</strain>
    </source>
</reference>
<organism evidence="2 3">
    <name type="scientific">Bursaphelenchus xylophilus</name>
    <name type="common">Pinewood nematode worm</name>
    <name type="synonym">Aphelenchoides xylophilus</name>
    <dbReference type="NCBI Taxonomy" id="6326"/>
    <lineage>
        <taxon>Eukaryota</taxon>
        <taxon>Metazoa</taxon>
        <taxon>Ecdysozoa</taxon>
        <taxon>Nematoda</taxon>
        <taxon>Chromadorea</taxon>
        <taxon>Rhabditida</taxon>
        <taxon>Tylenchina</taxon>
        <taxon>Tylenchomorpha</taxon>
        <taxon>Aphelenchoidea</taxon>
        <taxon>Aphelenchoididae</taxon>
        <taxon>Bursaphelenchus</taxon>
    </lineage>
</organism>
<dbReference type="EMBL" id="CAJFDI010000003">
    <property type="protein sequence ID" value="CAD5222459.1"/>
    <property type="molecule type" value="Genomic_DNA"/>
</dbReference>
<evidence type="ECO:0000256" key="1">
    <source>
        <dbReference type="SAM" id="SignalP"/>
    </source>
</evidence>
<dbReference type="AlphaFoldDB" id="A0A7I8WH16"/>
<dbReference type="EMBL" id="CAJFCV020000003">
    <property type="protein sequence ID" value="CAG9110344.1"/>
    <property type="molecule type" value="Genomic_DNA"/>
</dbReference>
<dbReference type="Proteomes" id="UP000582659">
    <property type="component" value="Unassembled WGS sequence"/>
</dbReference>
<feature type="chain" id="PRO_5035384720" evidence="1">
    <location>
        <begin position="20"/>
        <end position="407"/>
    </location>
</feature>
<dbReference type="Proteomes" id="UP000659654">
    <property type="component" value="Unassembled WGS sequence"/>
</dbReference>
<proteinExistence type="predicted"/>
<evidence type="ECO:0000313" key="2">
    <source>
        <dbReference type="EMBL" id="CAD5222459.1"/>
    </source>
</evidence>
<keyword evidence="1" id="KW-0732">Signal</keyword>
<comment type="caution">
    <text evidence="2">The sequence shown here is derived from an EMBL/GenBank/DDBJ whole genome shotgun (WGS) entry which is preliminary data.</text>
</comment>
<accession>A0A7I8WH16</accession>
<dbReference type="PANTHER" id="PTHR37433:SF15">
    <property type="entry name" value="PROTEIN CBG04492"/>
    <property type="match status" value="1"/>
</dbReference>